<organism evidence="1 3">
    <name type="scientific">Streptomyces cinnabarinus</name>
    <dbReference type="NCBI Taxonomy" id="67287"/>
    <lineage>
        <taxon>Bacteria</taxon>
        <taxon>Bacillati</taxon>
        <taxon>Actinomycetota</taxon>
        <taxon>Actinomycetes</taxon>
        <taxon>Kitasatosporales</taxon>
        <taxon>Streptomycetaceae</taxon>
        <taxon>Streptomyces</taxon>
    </lineage>
</organism>
<sequence>VCSADTTRRRYAAVQLPCSARQLMDRHSVTVVQIAPRSERRNSLREFLKSGWLGQPAPRVLAFGWLEFVLQT</sequence>
<gene>
    <name evidence="1" type="ORF">STRCI_000001</name>
    <name evidence="2" type="ORF">STRCI_008674</name>
</gene>
<reference evidence="1" key="1">
    <citation type="submission" date="2022-12" db="EMBL/GenBank/DDBJ databases">
        <authorList>
            <person name="Ruckert C."/>
            <person name="Busche T."/>
            <person name="Kalinowski J."/>
            <person name="Wittmann C."/>
        </authorList>
    </citation>
    <scope>NUCLEOTIDE SEQUENCE</scope>
    <source>
        <strain evidence="1">DSM 40467</strain>
    </source>
</reference>
<dbReference type="Proteomes" id="UP001164439">
    <property type="component" value="Chromosome"/>
</dbReference>
<dbReference type="EMBL" id="CP114413">
    <property type="protein sequence ID" value="WAZ18990.1"/>
    <property type="molecule type" value="Genomic_DNA"/>
</dbReference>
<evidence type="ECO:0000313" key="1">
    <source>
        <dbReference type="EMBL" id="WAZ18990.1"/>
    </source>
</evidence>
<feature type="non-terminal residue" evidence="1">
    <location>
        <position position="1"/>
    </location>
</feature>
<dbReference type="EMBL" id="CP114413">
    <property type="protein sequence ID" value="WAZ26978.1"/>
    <property type="molecule type" value="Genomic_DNA"/>
</dbReference>
<evidence type="ECO:0000313" key="2">
    <source>
        <dbReference type="EMBL" id="WAZ26978.1"/>
    </source>
</evidence>
<keyword evidence="3" id="KW-1185">Reference proteome</keyword>
<name>A0ABY7K3C7_9ACTN</name>
<proteinExistence type="predicted"/>
<accession>A0ABY7K3C7</accession>
<dbReference type="RefSeq" id="WP_269656673.1">
    <property type="nucleotide sequence ID" value="NZ_CP114413.1"/>
</dbReference>
<protein>
    <submittedName>
        <fullName evidence="1">Uncharacterized protein</fullName>
    </submittedName>
</protein>
<evidence type="ECO:0000313" key="3">
    <source>
        <dbReference type="Proteomes" id="UP001164439"/>
    </source>
</evidence>